<evidence type="ECO:0000256" key="2">
    <source>
        <dbReference type="ARBA" id="ARBA00022448"/>
    </source>
</evidence>
<keyword evidence="14" id="KW-0460">Magnesium</keyword>
<evidence type="ECO:0000256" key="7">
    <source>
        <dbReference type="ARBA" id="ARBA00022989"/>
    </source>
</evidence>
<dbReference type="AlphaFoldDB" id="M7N4C5"/>
<evidence type="ECO:0000313" key="17">
    <source>
        <dbReference type="EMBL" id="EMR02142.1"/>
    </source>
</evidence>
<evidence type="ECO:0000256" key="11">
    <source>
        <dbReference type="ARBA" id="ARBA00023136"/>
    </source>
</evidence>
<dbReference type="RefSeq" id="WP_009196093.1">
    <property type="nucleotide sequence ID" value="NZ_AODQ01000071.1"/>
</dbReference>
<dbReference type="CDD" id="cd01879">
    <property type="entry name" value="FeoB"/>
    <property type="match status" value="1"/>
</dbReference>
<evidence type="ECO:0000256" key="9">
    <source>
        <dbReference type="ARBA" id="ARBA00023065"/>
    </source>
</evidence>
<keyword evidence="11 15" id="KW-0472">Membrane</keyword>
<feature type="binding site" evidence="13">
    <location>
        <begin position="38"/>
        <end position="42"/>
    </location>
    <ligand>
        <name>GTP</name>
        <dbReference type="ChEBI" id="CHEBI:37565"/>
        <label>1</label>
    </ligand>
</feature>
<evidence type="ECO:0000256" key="8">
    <source>
        <dbReference type="ARBA" id="ARBA00023004"/>
    </source>
</evidence>
<dbReference type="InterPro" id="IPR030389">
    <property type="entry name" value="G_FEOB_dom"/>
</dbReference>
<dbReference type="InterPro" id="IPR011642">
    <property type="entry name" value="Gate_dom"/>
</dbReference>
<gene>
    <name evidence="17" type="primary">feoB_2</name>
    <name evidence="17" type="ORF">ADICEAN_02704</name>
</gene>
<feature type="transmembrane region" description="Helical" evidence="15">
    <location>
        <begin position="668"/>
        <end position="690"/>
    </location>
</feature>
<evidence type="ECO:0000256" key="14">
    <source>
        <dbReference type="PIRSR" id="PIRSR603373-2"/>
    </source>
</evidence>
<dbReference type="PANTHER" id="PTHR43185">
    <property type="entry name" value="FERROUS IRON TRANSPORT PROTEIN B"/>
    <property type="match status" value="1"/>
</dbReference>
<dbReference type="PRINTS" id="PR00326">
    <property type="entry name" value="GTP1OBG"/>
</dbReference>
<sequence length="695" mass="76907">MPVKSNPKIALIGNPNSGKSSLFNQLTGLHQKVGNFPGVTIEKRTGLCRLDEYITAQIIDLPGTYSLYARCAEEKTALEVLNNPSSPFFPDILVFIADAANLKRNLLLFSQVRDLGIPMVLALNMLDVARQAGISLQVERLQELLGVKVIPINARAGEGLEKLKYVLTNPVRRETEPFFDVYPLAPRALEEVKQHFALSNNYSAYQLLQQGGISEQVSADDQAWLSSVRSRHQFNSEELQAKETIGRYQHIYQILARASRQLRANRATQLLNTFDAYLTHPGWGYAIFAGLLLLLFQLVFWLGNIPLGLLDGLWSGLTTGLQTSLPQGWFNSLLTTSVLPSLGGVLLFVPHLVVFFTLMALLEESGYMTRIMLLMDKLMRRFGLNGRSALPLLSTAACSMPALLARGSCRSWRERSKQIFVAPLVNCSPRLPVYILLIGLFVPAGSWGLLSVQGLVLLAMYGFSFVAAVVSSWVLKLLVRARAEESFVMELPYFSRPYWRDIRHIVGVNLTEIGMRSLRVVLPVSAFIWLLLHLQTVVVSGGDADKAPHAGLEPGKLELKAELGEQESLAGHIGHLIAPVVKPLGFDGNIGLAVLSSFAAREAFIGSLATISSQAPEQQEKSLLARIRQLYPQNGSAIPPMVISLLVFYAFAMQYFHLAGTLLRQSPYWWAPLLQLVYMTGLAYLAAYLVNQLFS</sequence>
<keyword evidence="9" id="KW-0406">Ion transport</keyword>
<dbReference type="NCBIfam" id="TIGR00437">
    <property type="entry name" value="feoB"/>
    <property type="match status" value="1"/>
</dbReference>
<evidence type="ECO:0000256" key="4">
    <source>
        <dbReference type="ARBA" id="ARBA00022496"/>
    </source>
</evidence>
<feature type="binding site" evidence="14">
    <location>
        <position position="24"/>
    </location>
    <ligand>
        <name>Mg(2+)</name>
        <dbReference type="ChEBI" id="CHEBI:18420"/>
        <label>2</label>
    </ligand>
</feature>
<dbReference type="EMBL" id="AODQ01000071">
    <property type="protein sequence ID" value="EMR02142.1"/>
    <property type="molecule type" value="Genomic_DNA"/>
</dbReference>
<keyword evidence="10 13" id="KW-0342">GTP-binding</keyword>
<feature type="binding site" evidence="13">
    <location>
        <begin position="124"/>
        <end position="127"/>
    </location>
    <ligand>
        <name>GTP</name>
        <dbReference type="ChEBI" id="CHEBI:37565"/>
        <label>1</label>
    </ligand>
</feature>
<evidence type="ECO:0000256" key="10">
    <source>
        <dbReference type="ARBA" id="ARBA00023134"/>
    </source>
</evidence>
<protein>
    <recommendedName>
        <fullName evidence="12 15">Ferrous iron transport protein B</fullName>
    </recommendedName>
</protein>
<evidence type="ECO:0000256" key="12">
    <source>
        <dbReference type="NCBIfam" id="TIGR00437"/>
    </source>
</evidence>
<dbReference type="InterPro" id="IPR011640">
    <property type="entry name" value="Fe2_transport_prot_B_C"/>
</dbReference>
<keyword evidence="4 15" id="KW-0410">Iron transport</keyword>
<feature type="transmembrane region" description="Helical" evidence="15">
    <location>
        <begin position="338"/>
        <end position="362"/>
    </location>
</feature>
<keyword evidence="8 15" id="KW-0408">Iron</keyword>
<keyword evidence="7 15" id="KW-1133">Transmembrane helix</keyword>
<keyword evidence="2 15" id="KW-0813">Transport</keyword>
<evidence type="ECO:0000256" key="3">
    <source>
        <dbReference type="ARBA" id="ARBA00022475"/>
    </source>
</evidence>
<feature type="transmembrane region" description="Helical" evidence="15">
    <location>
        <begin position="456"/>
        <end position="479"/>
    </location>
</feature>
<dbReference type="Gene3D" id="3.40.50.300">
    <property type="entry name" value="P-loop containing nucleotide triphosphate hydrolases"/>
    <property type="match status" value="1"/>
</dbReference>
<name>M7N4C5_9BACT</name>
<evidence type="ECO:0000256" key="5">
    <source>
        <dbReference type="ARBA" id="ARBA00022692"/>
    </source>
</evidence>
<dbReference type="InterPro" id="IPR006073">
    <property type="entry name" value="GTP-bd"/>
</dbReference>
<dbReference type="PANTHER" id="PTHR43185:SF1">
    <property type="entry name" value="FE(2+) TRANSPORTER FEOB"/>
    <property type="match status" value="1"/>
</dbReference>
<dbReference type="Pfam" id="PF07664">
    <property type="entry name" value="FeoB_C"/>
    <property type="match status" value="1"/>
</dbReference>
<comment type="caution">
    <text evidence="17">The sequence shown here is derived from an EMBL/GenBank/DDBJ whole genome shotgun (WGS) entry which is preliminary data.</text>
</comment>
<dbReference type="Pfam" id="PF07670">
    <property type="entry name" value="Gate"/>
    <property type="match status" value="2"/>
</dbReference>
<comment type="function">
    <text evidence="15">Probable transporter of a GTP-driven Fe(2+) uptake system.</text>
</comment>
<feature type="transmembrane region" description="Helical" evidence="15">
    <location>
        <begin position="283"/>
        <end position="303"/>
    </location>
</feature>
<dbReference type="InterPro" id="IPR003373">
    <property type="entry name" value="Fe2_transport_prot-B"/>
</dbReference>
<dbReference type="Proteomes" id="UP000011910">
    <property type="component" value="Unassembled WGS sequence"/>
</dbReference>
<dbReference type="GO" id="GO:0005525">
    <property type="term" value="F:GTP binding"/>
    <property type="evidence" value="ECO:0007669"/>
    <property type="project" value="UniProtKB-KW"/>
</dbReference>
<dbReference type="GO" id="GO:0005886">
    <property type="term" value="C:plasma membrane"/>
    <property type="evidence" value="ECO:0007669"/>
    <property type="project" value="UniProtKB-SubCell"/>
</dbReference>
<feature type="binding site" evidence="13">
    <location>
        <begin position="60"/>
        <end position="63"/>
    </location>
    <ligand>
        <name>GTP</name>
        <dbReference type="ChEBI" id="CHEBI:37565"/>
        <label>1</label>
    </ligand>
</feature>
<dbReference type="InterPro" id="IPR027417">
    <property type="entry name" value="P-loop_NTPase"/>
</dbReference>
<evidence type="ECO:0000256" key="1">
    <source>
        <dbReference type="ARBA" id="ARBA00004651"/>
    </source>
</evidence>
<dbReference type="Pfam" id="PF02421">
    <property type="entry name" value="FeoB_N"/>
    <property type="match status" value="1"/>
</dbReference>
<feature type="transmembrane region" description="Helical" evidence="15">
    <location>
        <begin position="636"/>
        <end position="656"/>
    </location>
</feature>
<dbReference type="GO" id="GO:0015093">
    <property type="term" value="F:ferrous iron transmembrane transporter activity"/>
    <property type="evidence" value="ECO:0007669"/>
    <property type="project" value="UniProtKB-UniRule"/>
</dbReference>
<comment type="caution">
    <text evidence="15">Lacks conserved residue(s) required for the propagation of feature annotation.</text>
</comment>
<feature type="binding site" evidence="13">
    <location>
        <begin position="13"/>
        <end position="20"/>
    </location>
    <ligand>
        <name>GTP</name>
        <dbReference type="ChEBI" id="CHEBI:37565"/>
        <label>1</label>
    </ligand>
</feature>
<dbReference type="STRING" id="1279009.ADICEAN_02704"/>
<dbReference type="InterPro" id="IPR050860">
    <property type="entry name" value="FeoB_GTPase"/>
</dbReference>
<comment type="similarity">
    <text evidence="15">Belongs to the TRAFAC class TrmE-Era-EngA-EngB-Septin-like GTPase superfamily. FeoB GTPase (TC 9.A.8) family.</text>
</comment>
<evidence type="ECO:0000259" key="16">
    <source>
        <dbReference type="PROSITE" id="PS51711"/>
    </source>
</evidence>
<evidence type="ECO:0000256" key="15">
    <source>
        <dbReference type="RuleBase" id="RU362098"/>
    </source>
</evidence>
<dbReference type="OrthoDB" id="974105at2"/>
<feature type="binding site" evidence="14">
    <location>
        <position position="27"/>
    </location>
    <ligand>
        <name>Mg(2+)</name>
        <dbReference type="ChEBI" id="CHEBI:18420"/>
        <label>2</label>
    </ligand>
</feature>
<dbReference type="InterPro" id="IPR005225">
    <property type="entry name" value="Small_GTP-bd"/>
</dbReference>
<dbReference type="SUPFAM" id="SSF52540">
    <property type="entry name" value="P-loop containing nucleoside triphosphate hydrolases"/>
    <property type="match status" value="1"/>
</dbReference>
<evidence type="ECO:0000313" key="18">
    <source>
        <dbReference type="Proteomes" id="UP000011910"/>
    </source>
</evidence>
<dbReference type="PROSITE" id="PS51711">
    <property type="entry name" value="G_FEOB"/>
    <property type="match status" value="1"/>
</dbReference>
<evidence type="ECO:0000256" key="6">
    <source>
        <dbReference type="ARBA" id="ARBA00022741"/>
    </source>
</evidence>
<keyword evidence="6 13" id="KW-0547">Nucleotide-binding</keyword>
<organism evidence="17 18">
    <name type="scientific">Cesiribacter andamanensis AMV16</name>
    <dbReference type="NCBI Taxonomy" id="1279009"/>
    <lineage>
        <taxon>Bacteria</taxon>
        <taxon>Pseudomonadati</taxon>
        <taxon>Bacteroidota</taxon>
        <taxon>Cytophagia</taxon>
        <taxon>Cytophagales</taxon>
        <taxon>Cesiribacteraceae</taxon>
        <taxon>Cesiribacter</taxon>
    </lineage>
</organism>
<keyword evidence="18" id="KW-1185">Reference proteome</keyword>
<dbReference type="PATRIC" id="fig|1279009.4.peg.2742"/>
<keyword evidence="3" id="KW-1003">Cell membrane</keyword>
<feature type="domain" description="FeoB-type G" evidence="16">
    <location>
        <begin position="6"/>
        <end position="173"/>
    </location>
</feature>
<dbReference type="GO" id="GO:0046872">
    <property type="term" value="F:metal ion binding"/>
    <property type="evidence" value="ECO:0007669"/>
    <property type="project" value="UniProtKB-KW"/>
</dbReference>
<accession>M7N4C5</accession>
<dbReference type="NCBIfam" id="TIGR00231">
    <property type="entry name" value="small_GTP"/>
    <property type="match status" value="1"/>
</dbReference>
<reference evidence="17 18" key="1">
    <citation type="journal article" date="2013" name="Genome Announc.">
        <title>Draft Genome Sequence of Cesiribacter andamanensis Strain AMV16T, Isolated from a Soil Sample from a Mud Volcano in the Andaman Islands, India.</title>
        <authorList>
            <person name="Shivaji S."/>
            <person name="Ara S."/>
            <person name="Begum Z."/>
            <person name="Srinivas T.N."/>
            <person name="Singh A."/>
            <person name="Kumar Pinnaka A."/>
        </authorList>
    </citation>
    <scope>NUCLEOTIDE SEQUENCE [LARGE SCALE GENOMIC DNA]</scope>
    <source>
        <strain evidence="17 18">AMV16</strain>
    </source>
</reference>
<keyword evidence="14" id="KW-0479">Metal-binding</keyword>
<evidence type="ECO:0000256" key="13">
    <source>
        <dbReference type="PIRSR" id="PIRSR603373-1"/>
    </source>
</evidence>
<proteinExistence type="inferred from homology"/>
<comment type="subcellular location">
    <subcellularLocation>
        <location evidence="15">Cell inner membrane</location>
        <topology evidence="15">Multi-pass membrane protein</topology>
    </subcellularLocation>
    <subcellularLocation>
        <location evidence="1">Cell membrane</location>
        <topology evidence="1">Multi-pass membrane protein</topology>
    </subcellularLocation>
</comment>
<keyword evidence="5 15" id="KW-0812">Transmembrane</keyword>
<dbReference type="eggNOG" id="COG0370">
    <property type="taxonomic scope" value="Bacteria"/>
</dbReference>
<feature type="transmembrane region" description="Helical" evidence="15">
    <location>
        <begin position="431"/>
        <end position="450"/>
    </location>
</feature>
<feature type="binding site" evidence="14">
    <location>
        <position position="28"/>
    </location>
    <ligand>
        <name>Mg(2+)</name>
        <dbReference type="ChEBI" id="CHEBI:18420"/>
        <label>2</label>
    </ligand>
</feature>